<feature type="transmembrane region" description="Helical" evidence="6">
    <location>
        <begin position="654"/>
        <end position="673"/>
    </location>
</feature>
<dbReference type="GeneID" id="95552372"/>
<dbReference type="Pfam" id="PF09335">
    <property type="entry name" value="VTT_dom"/>
    <property type="match status" value="1"/>
</dbReference>
<dbReference type="Proteomes" id="UP000192911">
    <property type="component" value="Unassembled WGS sequence"/>
</dbReference>
<proteinExistence type="predicted"/>
<dbReference type="RefSeq" id="WP_085225032.1">
    <property type="nucleotide sequence ID" value="NZ_BSQD01000002.1"/>
</dbReference>
<evidence type="ECO:0000256" key="3">
    <source>
        <dbReference type="ARBA" id="ARBA00022801"/>
    </source>
</evidence>
<keyword evidence="6" id="KW-0812">Transmembrane</keyword>
<dbReference type="Pfam" id="PF00614">
    <property type="entry name" value="PLDc"/>
    <property type="match status" value="1"/>
</dbReference>
<dbReference type="GO" id="GO:0009395">
    <property type="term" value="P:phospholipid catabolic process"/>
    <property type="evidence" value="ECO:0007669"/>
    <property type="project" value="TreeGrafter"/>
</dbReference>
<evidence type="ECO:0000256" key="6">
    <source>
        <dbReference type="SAM" id="Phobius"/>
    </source>
</evidence>
<dbReference type="GO" id="GO:0004630">
    <property type="term" value="F:phospholipase D activity"/>
    <property type="evidence" value="ECO:0007669"/>
    <property type="project" value="UniProtKB-EC"/>
</dbReference>
<feature type="transmembrane region" description="Helical" evidence="6">
    <location>
        <begin position="716"/>
        <end position="736"/>
    </location>
</feature>
<keyword evidence="6" id="KW-0472">Membrane</keyword>
<keyword evidence="2" id="KW-0677">Repeat</keyword>
<evidence type="ECO:0000256" key="2">
    <source>
        <dbReference type="ARBA" id="ARBA00022737"/>
    </source>
</evidence>
<dbReference type="PANTHER" id="PTHR18896:SF76">
    <property type="entry name" value="PHOSPHOLIPASE"/>
    <property type="match status" value="1"/>
</dbReference>
<accession>A0A1X7D285</accession>
<name>A0A1X7D285_TRICW</name>
<feature type="transmembrane region" description="Helical" evidence="6">
    <location>
        <begin position="685"/>
        <end position="704"/>
    </location>
</feature>
<dbReference type="InterPro" id="IPR001736">
    <property type="entry name" value="PLipase_D/transphosphatidylase"/>
</dbReference>
<dbReference type="PANTHER" id="PTHR18896">
    <property type="entry name" value="PHOSPHOLIPASE D"/>
    <property type="match status" value="1"/>
</dbReference>
<dbReference type="InterPro" id="IPR025202">
    <property type="entry name" value="PLD-like_dom"/>
</dbReference>
<gene>
    <name evidence="8" type="ORF">SAMN06295900_102306</name>
</gene>
<feature type="domain" description="PLD phosphodiesterase" evidence="7">
    <location>
        <begin position="391"/>
        <end position="413"/>
    </location>
</feature>
<feature type="region of interest" description="Disordered" evidence="5">
    <location>
        <begin position="1"/>
        <end position="34"/>
    </location>
</feature>
<evidence type="ECO:0000256" key="5">
    <source>
        <dbReference type="SAM" id="MobiDB-lite"/>
    </source>
</evidence>
<keyword evidence="4" id="KW-0443">Lipid metabolism</keyword>
<evidence type="ECO:0000313" key="9">
    <source>
        <dbReference type="Proteomes" id="UP000192911"/>
    </source>
</evidence>
<dbReference type="Pfam" id="PF13091">
    <property type="entry name" value="PLDc_2"/>
    <property type="match status" value="1"/>
</dbReference>
<dbReference type="PROSITE" id="PS50035">
    <property type="entry name" value="PLD"/>
    <property type="match status" value="2"/>
</dbReference>
<dbReference type="EMBL" id="FXAH01000002">
    <property type="protein sequence ID" value="SMF07464.1"/>
    <property type="molecule type" value="Genomic_DNA"/>
</dbReference>
<dbReference type="STRING" id="28094.SAMN06295900_102306"/>
<dbReference type="CDD" id="cd09143">
    <property type="entry name" value="PLDc_vPLD1_2_like_bac_2"/>
    <property type="match status" value="1"/>
</dbReference>
<comment type="catalytic activity">
    <reaction evidence="1">
        <text>a 1,2-diacyl-sn-glycero-3-phosphocholine + H2O = a 1,2-diacyl-sn-glycero-3-phosphate + choline + H(+)</text>
        <dbReference type="Rhea" id="RHEA:14445"/>
        <dbReference type="ChEBI" id="CHEBI:15354"/>
        <dbReference type="ChEBI" id="CHEBI:15377"/>
        <dbReference type="ChEBI" id="CHEBI:15378"/>
        <dbReference type="ChEBI" id="CHEBI:57643"/>
        <dbReference type="ChEBI" id="CHEBI:58608"/>
        <dbReference type="EC" id="3.1.4.4"/>
    </reaction>
</comment>
<sequence>MGAPTGVAHAPLPTRERGKTRARAQEPLPDSERTTGIERHGLLEVGRNCGSILHADRFSVLIDAQSYFATLRQALIRAERTIFIVGWDINSRMKLVPEGAHDGYPEPLGEFLQALAVSRRRLRIYILAWDFAMIYAFEREWMPVYQTGWRSHRGLVFRLDGMHPRGGSHHQKLVVIDDRLAFVGGLDLTRSRWDTPEHAAADPRRRDPNGTVYGPFHDVQAMFDGDAARGIGELARERWRRSCGKRIAIRADRALSEDGDPWPPEAPIDLRDVVIGVSLTEPPHRGRTPLQQVRALTADFIAAACRHVYIENQYFTAAVVREALAARLGEPNGPDIAVVVPRMQSGWLQEATMGVLRARQHQALTGADAHGRYRMYCPHIDGLGDGCLNVHSKVMIVDDRLMTIGSANLNNRSMVLDTECNIAIDANGDARVHAAIARCRDRLLAEHLDVGVGDVERAIEGMGGLHAAIGALSRETGRSLRPFAPATTKEVDAIVPVSAWLDPEQPVEPDALVREFVPQEHSKSLRARFVLLGALVLGVVVLALLWRFTALGDHLNLASLVHWGKRIGALPLAPLIVLGGYVVAAVLSVPITVLIAATGLVFGAWPGMAYALGGTLLAAAATYGIGVTLGRDAVRRLAGAKANRLSERISKRGIVTMMVLRLLPIAPFTVVNLVAGASHIRLRDYLIGTMLGMLPGIVLTVTFAHQLLAAIRHPGGGAWATLMAIGVALVALSVFLQRWLGRLE</sequence>
<dbReference type="InterPro" id="IPR032816">
    <property type="entry name" value="VTT_dom"/>
</dbReference>
<dbReference type="SMART" id="SM00155">
    <property type="entry name" value="PLDc"/>
    <property type="match status" value="2"/>
</dbReference>
<dbReference type="OrthoDB" id="8828485at2"/>
<keyword evidence="3" id="KW-0378">Hydrolase</keyword>
<feature type="transmembrane region" description="Helical" evidence="6">
    <location>
        <begin position="608"/>
        <end position="634"/>
    </location>
</feature>
<dbReference type="Gene3D" id="3.30.870.10">
    <property type="entry name" value="Endonuclease Chain A"/>
    <property type="match status" value="2"/>
</dbReference>
<evidence type="ECO:0000313" key="8">
    <source>
        <dbReference type="EMBL" id="SMF07464.1"/>
    </source>
</evidence>
<dbReference type="InterPro" id="IPR015679">
    <property type="entry name" value="PLipase_D_fam"/>
</dbReference>
<organism evidence="8 9">
    <name type="scientific">Trinickia caryophylli</name>
    <name type="common">Paraburkholderia caryophylli</name>
    <dbReference type="NCBI Taxonomy" id="28094"/>
    <lineage>
        <taxon>Bacteria</taxon>
        <taxon>Pseudomonadati</taxon>
        <taxon>Pseudomonadota</taxon>
        <taxon>Betaproteobacteria</taxon>
        <taxon>Burkholderiales</taxon>
        <taxon>Burkholderiaceae</taxon>
        <taxon>Trinickia</taxon>
    </lineage>
</organism>
<keyword evidence="9" id="KW-1185">Reference proteome</keyword>
<dbReference type="SUPFAM" id="SSF56024">
    <property type="entry name" value="Phospholipase D/nuclease"/>
    <property type="match status" value="2"/>
</dbReference>
<feature type="transmembrane region" description="Helical" evidence="6">
    <location>
        <begin position="529"/>
        <end position="548"/>
    </location>
</feature>
<feature type="transmembrane region" description="Helical" evidence="6">
    <location>
        <begin position="569"/>
        <end position="602"/>
    </location>
</feature>
<feature type="domain" description="PLD phosphodiesterase" evidence="7">
    <location>
        <begin position="165"/>
        <end position="192"/>
    </location>
</feature>
<dbReference type="CDD" id="cd09140">
    <property type="entry name" value="PLDc_vPLD1_2_like_bac_1"/>
    <property type="match status" value="1"/>
</dbReference>
<evidence type="ECO:0000259" key="7">
    <source>
        <dbReference type="PROSITE" id="PS50035"/>
    </source>
</evidence>
<evidence type="ECO:0000256" key="1">
    <source>
        <dbReference type="ARBA" id="ARBA00000798"/>
    </source>
</evidence>
<keyword evidence="6" id="KW-1133">Transmembrane helix</keyword>
<dbReference type="AlphaFoldDB" id="A0A1X7D285"/>
<reference evidence="9" key="1">
    <citation type="submission" date="2017-04" db="EMBL/GenBank/DDBJ databases">
        <authorList>
            <person name="Varghese N."/>
            <person name="Submissions S."/>
        </authorList>
    </citation>
    <scope>NUCLEOTIDE SEQUENCE [LARGE SCALE GENOMIC DNA]</scope>
    <source>
        <strain evidence="9">Ballard 720</strain>
    </source>
</reference>
<evidence type="ECO:0000256" key="4">
    <source>
        <dbReference type="ARBA" id="ARBA00023098"/>
    </source>
</evidence>
<protein>
    <submittedName>
        <fullName evidence="8">Uncharacterized membrane protein YdjX, TVP38/TMEM64 family, SNARE-associated domain</fullName>
    </submittedName>
</protein>